<gene>
    <name evidence="1" type="ORF">ACFOUY_09620</name>
</gene>
<reference evidence="2" key="1">
    <citation type="journal article" date="2019" name="Int. J. Syst. Evol. Microbiol.">
        <title>The Global Catalogue of Microorganisms (GCM) 10K type strain sequencing project: providing services to taxonomists for standard genome sequencing and annotation.</title>
        <authorList>
            <consortium name="The Broad Institute Genomics Platform"/>
            <consortium name="The Broad Institute Genome Sequencing Center for Infectious Disease"/>
            <person name="Wu L."/>
            <person name="Ma J."/>
        </authorList>
    </citation>
    <scope>NUCLEOTIDE SEQUENCE [LARGE SCALE GENOMIC DNA]</scope>
    <source>
        <strain evidence="2">CCM 8689</strain>
    </source>
</reference>
<comment type="caution">
    <text evidence="1">The sequence shown here is derived from an EMBL/GenBank/DDBJ whole genome shotgun (WGS) entry which is preliminary data.</text>
</comment>
<dbReference type="EMBL" id="JBHSBY010000089">
    <property type="protein sequence ID" value="MFC4196955.1"/>
    <property type="molecule type" value="Genomic_DNA"/>
</dbReference>
<name>A0ABV8NIY7_9SPHI</name>
<evidence type="ECO:0000313" key="2">
    <source>
        <dbReference type="Proteomes" id="UP001595792"/>
    </source>
</evidence>
<sequence>MALAYINLSAKQYFNFMCKTDFERRIFHDSYKEFQKKSKIYSQNNTLHTFSQMLQENEKANSLHQKLNYSVLNTLIAQENKIPILSDLDGKSILFDLAELNIYASDLLNKAGHVVYITYTSTKLVLHEIVGDLLILSYDIKGNFNETFMVKMTDELIVNYEQIEESVYNN</sequence>
<organism evidence="1 2">
    <name type="scientific">Pedobacter jamesrossensis</name>
    <dbReference type="NCBI Taxonomy" id="1908238"/>
    <lineage>
        <taxon>Bacteria</taxon>
        <taxon>Pseudomonadati</taxon>
        <taxon>Bacteroidota</taxon>
        <taxon>Sphingobacteriia</taxon>
        <taxon>Sphingobacteriales</taxon>
        <taxon>Sphingobacteriaceae</taxon>
        <taxon>Pedobacter</taxon>
    </lineage>
</organism>
<proteinExistence type="predicted"/>
<protein>
    <submittedName>
        <fullName evidence="1">Uncharacterized protein</fullName>
    </submittedName>
</protein>
<keyword evidence="2" id="KW-1185">Reference proteome</keyword>
<accession>A0ABV8NIY7</accession>
<dbReference type="Proteomes" id="UP001595792">
    <property type="component" value="Unassembled WGS sequence"/>
</dbReference>
<evidence type="ECO:0000313" key="1">
    <source>
        <dbReference type="EMBL" id="MFC4196955.1"/>
    </source>
</evidence>
<dbReference type="RefSeq" id="WP_378960295.1">
    <property type="nucleotide sequence ID" value="NZ_JBHRXC010000016.1"/>
</dbReference>